<dbReference type="Proteomes" id="UP000636110">
    <property type="component" value="Unassembled WGS sequence"/>
</dbReference>
<dbReference type="Pfam" id="PF12704">
    <property type="entry name" value="MacB_PCD"/>
    <property type="match status" value="2"/>
</dbReference>
<feature type="transmembrane region" description="Helical" evidence="7">
    <location>
        <begin position="436"/>
        <end position="459"/>
    </location>
</feature>
<evidence type="ECO:0000256" key="7">
    <source>
        <dbReference type="SAM" id="Phobius"/>
    </source>
</evidence>
<feature type="domain" description="MacB-like periplasmic core" evidence="9">
    <location>
        <begin position="450"/>
        <end position="609"/>
    </location>
</feature>
<evidence type="ECO:0000256" key="1">
    <source>
        <dbReference type="ARBA" id="ARBA00004651"/>
    </source>
</evidence>
<feature type="domain" description="MacB-like periplasmic core" evidence="9">
    <location>
        <begin position="20"/>
        <end position="234"/>
    </location>
</feature>
<feature type="transmembrane region" description="Helical" evidence="7">
    <location>
        <begin position="729"/>
        <end position="751"/>
    </location>
</feature>
<dbReference type="RefSeq" id="WP_182956436.1">
    <property type="nucleotide sequence ID" value="NZ_WNXC01000002.1"/>
</dbReference>
<feature type="transmembrane region" description="Helical" evidence="7">
    <location>
        <begin position="298"/>
        <end position="322"/>
    </location>
</feature>
<feature type="transmembrane region" description="Helical" evidence="7">
    <location>
        <begin position="771"/>
        <end position="791"/>
    </location>
</feature>
<reference evidence="10 11" key="1">
    <citation type="submission" date="2019-11" db="EMBL/GenBank/DDBJ databases">
        <title>Description of Pedobacter sp. LMG 31462T.</title>
        <authorList>
            <person name="Carlier A."/>
            <person name="Qi S."/>
            <person name="Vandamme P."/>
        </authorList>
    </citation>
    <scope>NUCLEOTIDE SEQUENCE [LARGE SCALE GENOMIC DNA]</scope>
    <source>
        <strain evidence="10 11">LMG 31462</strain>
    </source>
</reference>
<dbReference type="InterPro" id="IPR050250">
    <property type="entry name" value="Macrolide_Exporter_MacB"/>
</dbReference>
<evidence type="ECO:0000259" key="8">
    <source>
        <dbReference type="Pfam" id="PF02687"/>
    </source>
</evidence>
<name>A0ABR6EVC8_9SPHI</name>
<organism evidence="10 11">
    <name type="scientific">Pedobacter gandavensis</name>
    <dbReference type="NCBI Taxonomy" id="2679963"/>
    <lineage>
        <taxon>Bacteria</taxon>
        <taxon>Pseudomonadati</taxon>
        <taxon>Bacteroidota</taxon>
        <taxon>Sphingobacteriia</taxon>
        <taxon>Sphingobacteriales</taxon>
        <taxon>Sphingobacteriaceae</taxon>
        <taxon>Pedobacter</taxon>
    </lineage>
</organism>
<evidence type="ECO:0000256" key="5">
    <source>
        <dbReference type="ARBA" id="ARBA00023136"/>
    </source>
</evidence>
<comment type="subcellular location">
    <subcellularLocation>
        <location evidence="1">Cell membrane</location>
        <topology evidence="1">Multi-pass membrane protein</topology>
    </subcellularLocation>
</comment>
<feature type="domain" description="ABC3 transporter permease C-terminal" evidence="8">
    <location>
        <begin position="689"/>
        <end position="801"/>
    </location>
</feature>
<gene>
    <name evidence="10" type="ORF">GM920_09885</name>
</gene>
<comment type="similarity">
    <text evidence="6">Belongs to the ABC-4 integral membrane protein family.</text>
</comment>
<feature type="transmembrane region" description="Helical" evidence="7">
    <location>
        <begin position="684"/>
        <end position="709"/>
    </location>
</feature>
<dbReference type="Pfam" id="PF02687">
    <property type="entry name" value="FtsX"/>
    <property type="match status" value="2"/>
</dbReference>
<evidence type="ECO:0000313" key="10">
    <source>
        <dbReference type="EMBL" id="MBB2149215.1"/>
    </source>
</evidence>
<evidence type="ECO:0000256" key="4">
    <source>
        <dbReference type="ARBA" id="ARBA00022989"/>
    </source>
</evidence>
<evidence type="ECO:0000256" key="2">
    <source>
        <dbReference type="ARBA" id="ARBA00022475"/>
    </source>
</evidence>
<dbReference type="EMBL" id="WNXC01000002">
    <property type="protein sequence ID" value="MBB2149215.1"/>
    <property type="molecule type" value="Genomic_DNA"/>
</dbReference>
<keyword evidence="2" id="KW-1003">Cell membrane</keyword>
<keyword evidence="5 7" id="KW-0472">Membrane</keyword>
<comment type="caution">
    <text evidence="10">The sequence shown here is derived from an EMBL/GenBank/DDBJ whole genome shotgun (WGS) entry which is preliminary data.</text>
</comment>
<feature type="transmembrane region" description="Helical" evidence="7">
    <location>
        <begin position="21"/>
        <end position="43"/>
    </location>
</feature>
<feature type="domain" description="ABC3 transporter permease C-terminal" evidence="8">
    <location>
        <begin position="305"/>
        <end position="416"/>
    </location>
</feature>
<sequence length="808" mass="90127">MFRLNLKIALRNLWKNKVYTAINIGGLAIALSAFILVAIYVRFETSFDHNVPNHENIYLLGRTLPDRKTNYTSLSLAQALKEAIPEIENVGRSKKTNFEFAFSTPDGRVYGKDVITIDYTLAKMFHIKPEGGLVKPEGEALNVYLPQEFITAMFPKKTPVFPAKVSIGPLEVKQYADVSGIVNHNVAHSNLVFDALLITADVGKNQEPTAYNYFTYIQVKPGTDMAQLQKKVAAVYKEELKKSAVTAVVNRGSVESKIANEVNLVTNTNKADQSGVFLDPLDNLHLRPIAGNNTNYKVVMALSALTVLVMVIACINFTNLTIAQTNKRAKEVGVKKVLGAYRLSLVFQFLIEILMQCLVALILAIILAEISLPLFNDAFSVSFSLWKDNYELVWQLPIVLLIITLISGIYPALILSGFRPVAVLKGNLQTSYKTLWLRNALLVTQFTVAIVFMAGLLIVSSQLKYMRTEDTGFKAGQVVYIKNIVMFGRPYFENLKARILEMPGVNSFTVASDIPDGSRPGRVDYAMEGKDLGMDIVHVDFDYFETLRLNLKDGRFFSKTYPADAENGIVLNEAAVAAYGVKNPVGKIIRGCDMDYRIVGVVKDAKMQGFETAVEPTVYAIKSDCANDKMKFMVNVDPDHMAGVLAALKSNWKDLNKMDGDDFRYEFMDELYGRLFKKQEQLQAVFYGAAILTIFIATLGLFAFSAFTITSRMKEISIRKVLGASDFNILSLLNSFFIRIVLIANLIGWPIAYIAAQRWLETFAYRIDLPILPFFIAGSISIILTLLTVSFQARNAVKTNPVDALKYE</sequence>
<evidence type="ECO:0000259" key="9">
    <source>
        <dbReference type="Pfam" id="PF12704"/>
    </source>
</evidence>
<feature type="transmembrane region" description="Helical" evidence="7">
    <location>
        <begin position="392"/>
        <end position="415"/>
    </location>
</feature>
<keyword evidence="4 7" id="KW-1133">Transmembrane helix</keyword>
<accession>A0ABR6EVC8</accession>
<feature type="transmembrane region" description="Helical" evidence="7">
    <location>
        <begin position="343"/>
        <end position="372"/>
    </location>
</feature>
<proteinExistence type="inferred from homology"/>
<evidence type="ECO:0000256" key="3">
    <source>
        <dbReference type="ARBA" id="ARBA00022692"/>
    </source>
</evidence>
<dbReference type="PANTHER" id="PTHR30572:SF4">
    <property type="entry name" value="ABC TRANSPORTER PERMEASE YTRF"/>
    <property type="match status" value="1"/>
</dbReference>
<evidence type="ECO:0000256" key="6">
    <source>
        <dbReference type="ARBA" id="ARBA00038076"/>
    </source>
</evidence>
<keyword evidence="11" id="KW-1185">Reference proteome</keyword>
<dbReference type="InterPro" id="IPR003838">
    <property type="entry name" value="ABC3_permease_C"/>
</dbReference>
<keyword evidence="3 7" id="KW-0812">Transmembrane</keyword>
<protein>
    <submittedName>
        <fullName evidence="10">FtsX-like permease family protein</fullName>
    </submittedName>
</protein>
<dbReference type="PANTHER" id="PTHR30572">
    <property type="entry name" value="MEMBRANE COMPONENT OF TRANSPORTER-RELATED"/>
    <property type="match status" value="1"/>
</dbReference>
<dbReference type="InterPro" id="IPR025857">
    <property type="entry name" value="MacB_PCD"/>
</dbReference>
<evidence type="ECO:0000313" key="11">
    <source>
        <dbReference type="Proteomes" id="UP000636110"/>
    </source>
</evidence>